<organism evidence="1 2">
    <name type="scientific">Candidatus Rhabdochlamydia oedothoracis</name>
    <dbReference type="NCBI Taxonomy" id="2720720"/>
    <lineage>
        <taxon>Bacteria</taxon>
        <taxon>Pseudomonadati</taxon>
        <taxon>Chlamydiota</taxon>
        <taxon>Chlamydiia</taxon>
        <taxon>Parachlamydiales</taxon>
        <taxon>Candidatus Rhabdochlamydiaceae</taxon>
        <taxon>Candidatus Rhabdochlamydia</taxon>
    </lineage>
</organism>
<proteinExistence type="predicted"/>
<dbReference type="EMBL" id="CP075587">
    <property type="protein sequence ID" value="QYF48002.1"/>
    <property type="molecule type" value="Genomic_DNA"/>
</dbReference>
<sequence length="263" mass="30170">MQKNYLFLSALLICNSGFGLYTFNPGSPGIPEEGLFLSKQSWLRIKMGYEYDHVQNRKLKVLRQNALQVKNMPKAKLTSNFGTFTASINQRLDLYFELGKMHAEFTQRLYPQGPDISYKSHSYFAWGGGGRAILVYWGDTQVGLAASYRAVRPDLYAILVDQESHLPQKTTMFCYEWQVSMGLYHRFSYLIPYIALQCADFQGKIRHLPSIPVFPRGYFSFKSQHLFGLVLGCGLTNQRGFDCNFEARFFNEKAFTLSADLSF</sequence>
<protein>
    <submittedName>
        <fullName evidence="1">Uncharacterized protein</fullName>
    </submittedName>
</protein>
<name>A0ABX8UYG1_9BACT</name>
<evidence type="ECO:0000313" key="1">
    <source>
        <dbReference type="EMBL" id="QYF48002.1"/>
    </source>
</evidence>
<keyword evidence="2" id="KW-1185">Reference proteome</keyword>
<dbReference type="Proteomes" id="UP000826014">
    <property type="component" value="Chromosome"/>
</dbReference>
<accession>A0ABX8UYG1</accession>
<dbReference type="RefSeq" id="WP_215217718.1">
    <property type="nucleotide sequence ID" value="NZ_CP075587.1"/>
</dbReference>
<reference evidence="1 2" key="1">
    <citation type="journal article" date="2022" name="bioRxiv">
        <title>Ecology and evolution of chlamydial symbionts of arthropods.</title>
        <authorList>
            <person name="Halter T."/>
            <person name="Koestlbacher S."/>
            <person name="Collingro A."/>
            <person name="Sixt B.S."/>
            <person name="Toenshoff E.R."/>
            <person name="Hendrickx F."/>
            <person name="Kostanjsek R."/>
            <person name="Horn M."/>
        </authorList>
    </citation>
    <scope>NUCLEOTIDE SEQUENCE [LARGE SCALE GENOMIC DNA]</scope>
    <source>
        <strain evidence="1">W744xW776</strain>
    </source>
</reference>
<gene>
    <name evidence="1" type="ORF">RHABOEDO_000084</name>
</gene>
<evidence type="ECO:0000313" key="2">
    <source>
        <dbReference type="Proteomes" id="UP000826014"/>
    </source>
</evidence>